<evidence type="ECO:0000313" key="1">
    <source>
        <dbReference type="EMBL" id="SDU97133.1"/>
    </source>
</evidence>
<dbReference type="OrthoDB" id="3798591at2"/>
<proteinExistence type="predicted"/>
<name>A0A1H2MV16_9ACTN</name>
<sequence>MVSAHPGLVVDGVQVVHVPLDDDVTHVRLCFAVGSRDETLREQGVLHMLEHLAMHAVTGDSVIDANASTGPSRTEFSASGPPRLVADHLERLCRALAHPKVARMADEAPVVAAEIDGDDGPHHALLAARYGFVDLGSGSVVGPGPDGLTPEQVRAAAARWFVRQNAVLLVEGSMPTDLRLPLADGPVPTHVRVAPRRRPGPAALLLDGPACLVSLLLPPPDPQRLDELAVELVRQRLLDVVRHEKGLTYALDDEHFVDVPHASGGRGSDFMIGADPLEARLVPAVQAFVRTVLALLGHGPRPEELRRARERLALSAEGRRASLERDLDQALDRVAGRGLAVGDRRTVADEEGTVTAYLRRLTGDALFALPDHPELDLAELGLQPASVEPLGPGPLPPGRRFRPPLLARAISSSARKAELCLTDDGLHVMLEGEVQSVRWTDVVGVLEEDEHGHELAVFGAQGSTVMIGTKVWRGAEGVTTALRAAVPADLFYRRSRLLSGPEE</sequence>
<evidence type="ECO:0000313" key="2">
    <source>
        <dbReference type="Proteomes" id="UP000198825"/>
    </source>
</evidence>
<dbReference type="AlphaFoldDB" id="A0A1H2MV16"/>
<dbReference type="Gene3D" id="3.30.830.10">
    <property type="entry name" value="Metalloenzyme, LuxS/M16 peptidase-like"/>
    <property type="match status" value="2"/>
</dbReference>
<dbReference type="InterPro" id="IPR011249">
    <property type="entry name" value="Metalloenz_LuxS/M16"/>
</dbReference>
<dbReference type="SUPFAM" id="SSF63411">
    <property type="entry name" value="LuxS/MPP-like metallohydrolase"/>
    <property type="match status" value="1"/>
</dbReference>
<keyword evidence="2" id="KW-1185">Reference proteome</keyword>
<protein>
    <submittedName>
        <fullName evidence="1">Predicted Zn-dependent peptidase</fullName>
    </submittedName>
</protein>
<dbReference type="Proteomes" id="UP000198825">
    <property type="component" value="Chromosome I"/>
</dbReference>
<reference evidence="2" key="1">
    <citation type="submission" date="2016-10" db="EMBL/GenBank/DDBJ databases">
        <authorList>
            <person name="Varghese N."/>
            <person name="Submissions S."/>
        </authorList>
    </citation>
    <scope>NUCLEOTIDE SEQUENCE [LARGE SCALE GENOMIC DNA]</scope>
    <source>
        <strain evidence="2">DSM 21743</strain>
    </source>
</reference>
<dbReference type="EMBL" id="LT629799">
    <property type="protein sequence ID" value="SDU97133.1"/>
    <property type="molecule type" value="Genomic_DNA"/>
</dbReference>
<gene>
    <name evidence="1" type="ORF">SAMN04488544_2786</name>
</gene>
<dbReference type="RefSeq" id="WP_091075307.1">
    <property type="nucleotide sequence ID" value="NZ_LT629799.1"/>
</dbReference>
<accession>A0A1H2MV16</accession>
<organism evidence="1 2">
    <name type="scientific">Microlunatus sagamiharensis</name>
    <dbReference type="NCBI Taxonomy" id="546874"/>
    <lineage>
        <taxon>Bacteria</taxon>
        <taxon>Bacillati</taxon>
        <taxon>Actinomycetota</taxon>
        <taxon>Actinomycetes</taxon>
        <taxon>Propionibacteriales</taxon>
        <taxon>Propionibacteriaceae</taxon>
        <taxon>Microlunatus</taxon>
    </lineage>
</organism>
<dbReference type="GO" id="GO:0046872">
    <property type="term" value="F:metal ion binding"/>
    <property type="evidence" value="ECO:0007669"/>
    <property type="project" value="InterPro"/>
</dbReference>
<dbReference type="STRING" id="546874.SAMN04488544_2786"/>